<keyword evidence="3" id="KW-1185">Reference proteome</keyword>
<dbReference type="Gene3D" id="3.10.180.10">
    <property type="entry name" value="2,3-Dihydroxybiphenyl 1,2-Dioxygenase, domain 1"/>
    <property type="match status" value="1"/>
</dbReference>
<dbReference type="Proteomes" id="UP000669179">
    <property type="component" value="Unassembled WGS sequence"/>
</dbReference>
<name>A0A939PB41_9ACTN</name>
<dbReference type="InterPro" id="IPR041581">
    <property type="entry name" value="Glyoxalase_6"/>
</dbReference>
<reference evidence="2" key="1">
    <citation type="submission" date="2021-03" db="EMBL/GenBank/DDBJ databases">
        <authorList>
            <person name="Kanchanasin P."/>
            <person name="Saeng-In P."/>
            <person name="Phongsopitanun W."/>
            <person name="Yuki M."/>
            <person name="Kudo T."/>
            <person name="Ohkuma M."/>
            <person name="Tanasupawat S."/>
        </authorList>
    </citation>
    <scope>NUCLEOTIDE SEQUENCE</scope>
    <source>
        <strain evidence="2">GKU 128</strain>
    </source>
</reference>
<dbReference type="Pfam" id="PF18029">
    <property type="entry name" value="Glyoxalase_6"/>
    <property type="match status" value="1"/>
</dbReference>
<evidence type="ECO:0000313" key="3">
    <source>
        <dbReference type="Proteomes" id="UP000669179"/>
    </source>
</evidence>
<dbReference type="SUPFAM" id="SSF54593">
    <property type="entry name" value="Glyoxalase/Bleomycin resistance protein/Dihydroxybiphenyl dioxygenase"/>
    <property type="match status" value="1"/>
</dbReference>
<evidence type="ECO:0000259" key="1">
    <source>
        <dbReference type="Pfam" id="PF18029"/>
    </source>
</evidence>
<dbReference type="InterPro" id="IPR029068">
    <property type="entry name" value="Glyas_Bleomycin-R_OHBP_Dase"/>
</dbReference>
<dbReference type="AlphaFoldDB" id="A0A939PB41"/>
<comment type="caution">
    <text evidence="2">The sequence shown here is derived from an EMBL/GenBank/DDBJ whole genome shotgun (WGS) entry which is preliminary data.</text>
</comment>
<gene>
    <name evidence="2" type="ORF">J4573_17600</name>
</gene>
<protein>
    <submittedName>
        <fullName evidence="2">VOC family protein</fullName>
    </submittedName>
</protein>
<dbReference type="EMBL" id="JAGEOJ010000006">
    <property type="protein sequence ID" value="MBO2448922.1"/>
    <property type="molecule type" value="Genomic_DNA"/>
</dbReference>
<organism evidence="2 3">
    <name type="scientific">Actinomadura barringtoniae</name>
    <dbReference type="NCBI Taxonomy" id="1427535"/>
    <lineage>
        <taxon>Bacteria</taxon>
        <taxon>Bacillati</taxon>
        <taxon>Actinomycetota</taxon>
        <taxon>Actinomycetes</taxon>
        <taxon>Streptosporangiales</taxon>
        <taxon>Thermomonosporaceae</taxon>
        <taxon>Actinomadura</taxon>
    </lineage>
</organism>
<accession>A0A939PB41</accession>
<feature type="domain" description="Glyoxalase-like" evidence="1">
    <location>
        <begin position="2"/>
        <end position="144"/>
    </location>
</feature>
<dbReference type="PANTHER" id="PTHR35908:SF1">
    <property type="entry name" value="CONSERVED PROTEIN"/>
    <property type="match status" value="1"/>
</dbReference>
<dbReference type="PANTHER" id="PTHR35908">
    <property type="entry name" value="HYPOTHETICAL FUSION PROTEIN"/>
    <property type="match status" value="1"/>
</dbReference>
<sequence length="145" mass="16145">MSIDCADPDRLALFWMEALQYELERPPGGYASWTDYWRILGLPEEEVDESIGNDRIVDPGGGGPRLRFQKVPEGKVVKNRLHLDLDVTGGRSTPLPGRKEQLDAEAVRLTALGASVVRVMDETYGGNGFYAITMMDPEGNEFCIR</sequence>
<evidence type="ECO:0000313" key="2">
    <source>
        <dbReference type="EMBL" id="MBO2448922.1"/>
    </source>
</evidence>
<proteinExistence type="predicted"/>
<dbReference type="CDD" id="cd06587">
    <property type="entry name" value="VOC"/>
    <property type="match status" value="1"/>
</dbReference>